<dbReference type="GO" id="GO:0003735">
    <property type="term" value="F:structural constituent of ribosome"/>
    <property type="evidence" value="ECO:0007669"/>
    <property type="project" value="InterPro"/>
</dbReference>
<proteinExistence type="inferred from homology"/>
<dbReference type="Gene3D" id="3.30.70.60">
    <property type="match status" value="1"/>
</dbReference>
<sequence>MASFTMSIGLTAPAVSSRAASRGTRVSMRAPVVGRKVEKTVVAAVKDRAAPARYEAVILMKPGVEDSVRTAEVEKLKAMFMEGGATEFEVTDKGLVNNAYEIKGYADSHQYMIHTQCPRGTAKKVQDFLNEPVIGQEEVVLRYMFFKEK</sequence>
<dbReference type="GO" id="GO:0006412">
    <property type="term" value="P:translation"/>
    <property type="evidence" value="ECO:0007669"/>
    <property type="project" value="InterPro"/>
</dbReference>
<dbReference type="SUPFAM" id="SSF54995">
    <property type="entry name" value="Ribosomal protein S6"/>
    <property type="match status" value="1"/>
</dbReference>
<dbReference type="Pfam" id="PF01250">
    <property type="entry name" value="Ribosomal_S6"/>
    <property type="match status" value="1"/>
</dbReference>
<reference evidence="2" key="1">
    <citation type="submission" date="2021-01" db="EMBL/GenBank/DDBJ databases">
        <authorList>
            <person name="Corre E."/>
            <person name="Pelletier E."/>
            <person name="Niang G."/>
            <person name="Scheremetjew M."/>
            <person name="Finn R."/>
            <person name="Kale V."/>
            <person name="Holt S."/>
            <person name="Cochrane G."/>
            <person name="Meng A."/>
            <person name="Brown T."/>
            <person name="Cohen L."/>
        </authorList>
    </citation>
    <scope>NUCLEOTIDE SEQUENCE</scope>
    <source>
        <strain evidence="2">CCMP494</strain>
    </source>
</reference>
<accession>A0A7S0KMH0</accession>
<dbReference type="GO" id="GO:0019843">
    <property type="term" value="F:rRNA binding"/>
    <property type="evidence" value="ECO:0007669"/>
    <property type="project" value="InterPro"/>
</dbReference>
<dbReference type="InterPro" id="IPR014717">
    <property type="entry name" value="Transl_elong_EF1B/ribsomal_bS6"/>
</dbReference>
<comment type="similarity">
    <text evidence="1">Belongs to the bacterial ribosomal protein bS6 family.</text>
</comment>
<name>A0A7S0KMH0_MICPS</name>
<evidence type="ECO:0000313" key="2">
    <source>
        <dbReference type="EMBL" id="CAD8584290.1"/>
    </source>
</evidence>
<dbReference type="GO" id="GO:0005840">
    <property type="term" value="C:ribosome"/>
    <property type="evidence" value="ECO:0007669"/>
    <property type="project" value="InterPro"/>
</dbReference>
<organism evidence="2">
    <name type="scientific">Micromonas pusilla</name>
    <name type="common">Picoplanktonic green alga</name>
    <name type="synonym">Chromulina pusilla</name>
    <dbReference type="NCBI Taxonomy" id="38833"/>
    <lineage>
        <taxon>Eukaryota</taxon>
        <taxon>Viridiplantae</taxon>
        <taxon>Chlorophyta</taxon>
        <taxon>Mamiellophyceae</taxon>
        <taxon>Mamiellales</taxon>
        <taxon>Mamiellaceae</taxon>
        <taxon>Micromonas</taxon>
    </lineage>
</organism>
<dbReference type="AlphaFoldDB" id="A0A7S0KMH0"/>
<dbReference type="EMBL" id="HBEV01005826">
    <property type="protein sequence ID" value="CAD8584290.1"/>
    <property type="molecule type" value="Transcribed_RNA"/>
</dbReference>
<dbReference type="InterPro" id="IPR035980">
    <property type="entry name" value="Ribosomal_bS6_sf"/>
</dbReference>
<evidence type="ECO:0000256" key="1">
    <source>
        <dbReference type="ARBA" id="ARBA00009512"/>
    </source>
</evidence>
<protein>
    <recommendedName>
        <fullName evidence="3">Plastid ribosomal protein S6</fullName>
    </recommendedName>
</protein>
<evidence type="ECO:0008006" key="3">
    <source>
        <dbReference type="Google" id="ProtNLM"/>
    </source>
</evidence>
<dbReference type="InterPro" id="IPR000529">
    <property type="entry name" value="Ribosomal_bS6"/>
</dbReference>
<gene>
    <name evidence="2" type="ORF">MSP1404_LOCUS4449</name>
</gene>